<dbReference type="RefSeq" id="WP_136078777.1">
    <property type="nucleotide sequence ID" value="NZ_CAAHFG010000001.1"/>
</dbReference>
<reference evidence="2 3" key="1">
    <citation type="submission" date="2019-04" db="EMBL/GenBank/DDBJ databases">
        <authorList>
            <person name="Van Vliet M D."/>
        </authorList>
    </citation>
    <scope>NUCLEOTIDE SEQUENCE [LARGE SCALE GENOMIC DNA]</scope>
    <source>
        <strain evidence="2 3">F1</strain>
    </source>
</reference>
<evidence type="ECO:0008006" key="4">
    <source>
        <dbReference type="Google" id="ProtNLM"/>
    </source>
</evidence>
<name>A0A6C2TZQ3_PONDE</name>
<dbReference type="AlphaFoldDB" id="A0A6C2TZQ3"/>
<dbReference type="Proteomes" id="UP000366872">
    <property type="component" value="Unassembled WGS sequence"/>
</dbReference>
<keyword evidence="3" id="KW-1185">Reference proteome</keyword>
<sequence>MKKRYALTLCALTAGSVMAGTVQQNLGFDPDGTFIVKQDVATETSSAWCYTTNYLVLLGQSFSLTNETTLRAVTLVKAGDHTYSDGTNTLNLWIGEYSTNGVITSTNLLETFDLTGITLTNASRFSLNLDADIVLPVGDYAFQFWFDPGPENRLTVSYADDLYAGGTMLRAVNPATLPTGDAAWGDRDLSFGLHSEVVGVVTNVAPIADGQDVSTVPNVDLPITLTGMDPDGVTNLTYTVVDSPTNGALSGTAPDLTYEPDTDFEGLDQFTFTVFDGVYTSELATVTITVTNIPPSAAPQSVSTLQDVALDITLSGSDPEGSNLTYAVVDLPTNGMVSATDTNFLTYTPNSGYVGSDSFTFKVNDGVLDSELATVLIDVLPLGTEVVFSALSADTLSASNLLNVAGSTNGLAVSGVSASGDFVYSISYTDMDLDGDTLNDTLSFDVRVSAVNGTTTSFSTTPGASSANITFGSETVGDASDNPTYKNNPSGLAWITGTGSQGINPGDTLIYTVENISVTGTAGALDAAFLGFSGIVAAEYTSHSHQMILGSGSGLNGYQWNGDTQTVTDFSMNPLYVTAAVGGTIRWGVSTVDFTFSISSSAPPSSVGDVSYQILSGGTQIALSWPTEAGFNYGVQSRESLTTGTWSNSTTTVLGTGGEVIITNDITEDQMFYRSYLAE</sequence>
<accession>A0A6C2TZQ3</accession>
<evidence type="ECO:0000256" key="1">
    <source>
        <dbReference type="SAM" id="SignalP"/>
    </source>
</evidence>
<dbReference type="Gene3D" id="2.60.40.2810">
    <property type="match status" value="2"/>
</dbReference>
<dbReference type="EMBL" id="CAAHFG010000001">
    <property type="protein sequence ID" value="VGO13180.1"/>
    <property type="molecule type" value="Genomic_DNA"/>
</dbReference>
<dbReference type="Pfam" id="PF17963">
    <property type="entry name" value="Big_9"/>
    <property type="match status" value="2"/>
</dbReference>
<proteinExistence type="predicted"/>
<feature type="signal peptide" evidence="1">
    <location>
        <begin position="1"/>
        <end position="19"/>
    </location>
</feature>
<feature type="chain" id="PRO_5025453862" description="RapA2 cadherin-like domain-containing protein" evidence="1">
    <location>
        <begin position="20"/>
        <end position="679"/>
    </location>
</feature>
<keyword evidence="1" id="KW-0732">Signal</keyword>
<protein>
    <recommendedName>
        <fullName evidence="4">RapA2 cadherin-like domain-containing protein</fullName>
    </recommendedName>
</protein>
<organism evidence="2 3">
    <name type="scientific">Pontiella desulfatans</name>
    <dbReference type="NCBI Taxonomy" id="2750659"/>
    <lineage>
        <taxon>Bacteria</taxon>
        <taxon>Pseudomonadati</taxon>
        <taxon>Kiritimatiellota</taxon>
        <taxon>Kiritimatiellia</taxon>
        <taxon>Kiritimatiellales</taxon>
        <taxon>Pontiellaceae</taxon>
        <taxon>Pontiella</taxon>
    </lineage>
</organism>
<evidence type="ECO:0000313" key="2">
    <source>
        <dbReference type="EMBL" id="VGO13180.1"/>
    </source>
</evidence>
<gene>
    <name evidence="2" type="ORF">PDESU_01734</name>
</gene>
<evidence type="ECO:0000313" key="3">
    <source>
        <dbReference type="Proteomes" id="UP000366872"/>
    </source>
</evidence>